<evidence type="ECO:0000259" key="9">
    <source>
        <dbReference type="Pfam" id="PF07705"/>
    </source>
</evidence>
<evidence type="ECO:0000313" key="10">
    <source>
        <dbReference type="EMBL" id="PSF39416.1"/>
    </source>
</evidence>
<feature type="domain" description="CARDB" evidence="9">
    <location>
        <begin position="1038"/>
        <end position="1155"/>
    </location>
</feature>
<keyword evidence="2 6" id="KW-0645">Protease</keyword>
<feature type="active site" description="Charge relay system" evidence="5 6">
    <location>
        <position position="1530"/>
    </location>
</feature>
<dbReference type="Proteomes" id="UP000239001">
    <property type="component" value="Unassembled WGS sequence"/>
</dbReference>
<feature type="domain" description="CARDB" evidence="9">
    <location>
        <begin position="1165"/>
        <end position="1277"/>
    </location>
</feature>
<dbReference type="InterPro" id="IPR013783">
    <property type="entry name" value="Ig-like_fold"/>
</dbReference>
<accession>A0A2T1M3M9</accession>
<feature type="domain" description="CARDB" evidence="9">
    <location>
        <begin position="203"/>
        <end position="315"/>
    </location>
</feature>
<gene>
    <name evidence="10" type="ORF">C7H19_01105</name>
</gene>
<evidence type="ECO:0000256" key="7">
    <source>
        <dbReference type="RuleBase" id="RU003355"/>
    </source>
</evidence>
<dbReference type="CDD" id="cd07473">
    <property type="entry name" value="Peptidases_S8_Subtilisin_like"/>
    <property type="match status" value="1"/>
</dbReference>
<evidence type="ECO:0000256" key="3">
    <source>
        <dbReference type="ARBA" id="ARBA00022801"/>
    </source>
</evidence>
<dbReference type="InterPro" id="IPR023827">
    <property type="entry name" value="Peptidase_S8_Asp-AS"/>
</dbReference>
<dbReference type="InterPro" id="IPR022398">
    <property type="entry name" value="Peptidase_S8_His-AS"/>
</dbReference>
<feature type="domain" description="CARDB" evidence="9">
    <location>
        <begin position="685"/>
        <end position="792"/>
    </location>
</feature>
<dbReference type="InterPro" id="IPR036852">
    <property type="entry name" value="Peptidase_S8/S53_dom_sf"/>
</dbReference>
<feature type="domain" description="CARDB" evidence="9">
    <location>
        <begin position="804"/>
        <end position="913"/>
    </location>
</feature>
<proteinExistence type="inferred from homology"/>
<dbReference type="InterPro" id="IPR000209">
    <property type="entry name" value="Peptidase_S8/S53_dom"/>
</dbReference>
<feature type="domain" description="CARDB" evidence="9">
    <location>
        <begin position="443"/>
        <end position="555"/>
    </location>
</feature>
<keyword evidence="3 6" id="KW-0378">Hydrolase</keyword>
<feature type="domain" description="CARDB" evidence="9">
    <location>
        <begin position="565"/>
        <end position="674"/>
    </location>
</feature>
<comment type="caution">
    <text evidence="10">The sequence shown here is derived from an EMBL/GenBank/DDBJ whole genome shotgun (WGS) entry which is preliminary data.</text>
</comment>
<feature type="domain" description="CARDB" evidence="9">
    <location>
        <begin position="926"/>
        <end position="1031"/>
    </location>
</feature>
<feature type="active site" description="Charge relay system" evidence="5 6">
    <location>
        <position position="1688"/>
    </location>
</feature>
<dbReference type="PROSITE" id="PS51892">
    <property type="entry name" value="SUBTILASE"/>
    <property type="match status" value="1"/>
</dbReference>
<dbReference type="InterPro" id="IPR023828">
    <property type="entry name" value="Peptidase_S8_Ser-AS"/>
</dbReference>
<evidence type="ECO:0000256" key="6">
    <source>
        <dbReference type="PROSITE-ProRule" id="PRU01240"/>
    </source>
</evidence>
<comment type="similarity">
    <text evidence="1 6 7">Belongs to the peptidase S8 family.</text>
</comment>
<dbReference type="Pfam" id="PF00082">
    <property type="entry name" value="Peptidase_S8"/>
    <property type="match status" value="1"/>
</dbReference>
<dbReference type="InterPro" id="IPR050131">
    <property type="entry name" value="Peptidase_S8_subtilisin-like"/>
</dbReference>
<dbReference type="OrthoDB" id="9798386at2"/>
<evidence type="ECO:0000256" key="1">
    <source>
        <dbReference type="ARBA" id="ARBA00011073"/>
    </source>
</evidence>
<feature type="domain" description="CARDB" evidence="9">
    <location>
        <begin position="324"/>
        <end position="433"/>
    </location>
</feature>
<dbReference type="PANTHER" id="PTHR43806:SF11">
    <property type="entry name" value="CEREVISIN-RELATED"/>
    <property type="match status" value="1"/>
</dbReference>
<evidence type="ECO:0000256" key="5">
    <source>
        <dbReference type="PIRSR" id="PIRSR615500-1"/>
    </source>
</evidence>
<reference evidence="10 11" key="1">
    <citation type="submission" date="2018-03" db="EMBL/GenBank/DDBJ databases">
        <title>The ancient ancestry and fast evolution of plastids.</title>
        <authorList>
            <person name="Moore K.R."/>
            <person name="Magnabosco C."/>
            <person name="Momper L."/>
            <person name="Gold D.A."/>
            <person name="Bosak T."/>
            <person name="Fournier G.P."/>
        </authorList>
    </citation>
    <scope>NUCLEOTIDE SEQUENCE [LARGE SCALE GENOMIC DNA]</scope>
    <source>
        <strain evidence="10 11">CCALA 016</strain>
    </source>
</reference>
<evidence type="ECO:0008006" key="12">
    <source>
        <dbReference type="Google" id="ProtNLM"/>
    </source>
</evidence>
<evidence type="ECO:0000256" key="2">
    <source>
        <dbReference type="ARBA" id="ARBA00022670"/>
    </source>
</evidence>
<evidence type="ECO:0000259" key="8">
    <source>
        <dbReference type="Pfam" id="PF00082"/>
    </source>
</evidence>
<dbReference type="PROSITE" id="PS00138">
    <property type="entry name" value="SUBTILASE_SER"/>
    <property type="match status" value="1"/>
</dbReference>
<dbReference type="PROSITE" id="PS00137">
    <property type="entry name" value="SUBTILASE_HIS"/>
    <property type="match status" value="1"/>
</dbReference>
<sequence length="1761" mass="185790">MNGDISFIENYLGQSTFIDVVDLNPLSLKPELSLSSGYELDYFKKNYLEQNVLEIDKINSFNSLQANQEQTDLLTGLNAIQPLVVEQPDLVVSGITLPSSIRVGNTVQLSYTLTNNGNARANSSQTKYYLSSNKLFDSSDIELGDEQATFLEPGASQTISDSVTINSSLTAGSYYFLAVADQTNTVIESNENNTLSKSLNLIQPDLVVEASSITVPSSLIAGQAVNFDYTVKNQGNAWSQVSLTKFYLSFDQVLDSSDLNLGNDTVASMAPGTTIARSKSLTLNNTLSSGTYYFLTQVDANNTTIESNEANNITAKTLSVQGLPDLIASTSNIPSSVAAGDILNIPYTVQNIGTSPSGSSLIRFFLSTNTTYDSTDIFIGGNNVPTIAAGGSISTTRSFTINTSVPNGNYYLLTRVDTGNMIVESNETNNLFSTLETIEVTKKPDLEILNFSLNAPNGATVGDTVQVNYTITNKGQATAGASVTKYYLSSDGTFDNSDSYLGANDVSALEVGATLNKTDSFVLNTSVENGNYYILAIADATNALAESNENNNLKSQTIAISSVTKPDLIIAPLADPIVANIGSNLNLSYTIENQGNVEALFSTTQFYLSTDTTLDNNDLSLGNDAVANLPSSTTSTEAVTLSISNNLNSGTYYLLAQADGEGVIDESDEDNNIVYQTIQISEAPKPDLLFDDLIIPNTITQNSNLSVSYTIRNQGNANANASLTKFYLSSDAIFDGSDVLLGSDNLATLAASATTTKDVTLNLNNINTGTYYVLAHADSEAVVTESNENNNFIAQMLVITEPPKPDLVINDLISAPSVAKGDSFVVAYNMRNQGNAAAGASTTKFYLSTNTILDNNDVYLGNDAVGALSSNSQSPEDQLLTIGNNINAGNYYLLAMADSETVVNESNENNNLSASPIEITEPPIADLFINPLSVTANGLNLSVSYTIKNQGNLGVGASTTKFYLSTNNTLEATDTLLGSDAVAALNSQASSVETAAFTLANNLNAGTYYILAQADSNGAIVESNETNNLVSQTLQLSSDLTISNVSVGTGNKVTKGYGFVPTYTLRNQGNVLAGTSLTKYVVSKDSILGNADDINPTLLTSSTVDAALAPGATRVENNDYLVIYNDLTPGTYNLFAIADSTNTVAEGNETNNVTSLAFNFILPPQPDFTVEKFAIQSNAAVGSYLNVSYTIRNIDVANVSYSHMTFYLSTDNVIDSSDVALGYHMVSSATPSNVPISRERSLYLDPTKVNAGTYNLIAMVDPYNGTSESNEANNTRSVTVTINPLLRPDLSIANANNVSNQTLNTGSLITVPYTISNTGGVVQRSQTNFYLSTDAVWSTNDILIGTHQVRSLTLNQTRNESASLYINPSGLPVGNTPYYLIFKADAGLVACLESDEANNSFSVPVTISNSGTTSFTSAKGYGVVNAAAAVSSALGATTFADVSNTQSNAGLDVIKAPEVWGQGYTGQGITVAILDTGVDYTHPDLVSNIWSNPNEIAGNGIDDDGNGYIDDVRGWDFVENDNAPTDPNGHGTHVAGIVASSRNSIGYTGVAYGAKIMPLKVLGGGDQWGNINNAIRYAVDNGARVINMSLGGGTTDQDGRLKEMLQYASERGVIVVSASGNDGAATPIQPASLATTTGIAVGACDNNGNTTSYSNKAGTNAQLAYVTAPGLTNSTLPGNKYGGMYGTSMATPHVAGVVALMLSANPTLTDAKVREILTKTAITTTIAAESVPVSDSTNPTAYYEGTNTLSLVDYLTGQLLA</sequence>
<dbReference type="InterPro" id="IPR034204">
    <property type="entry name" value="PfSUB1-like_cat_dom"/>
</dbReference>
<name>A0A2T1M3M9_9CHRO</name>
<dbReference type="GO" id="GO:0006508">
    <property type="term" value="P:proteolysis"/>
    <property type="evidence" value="ECO:0007669"/>
    <property type="project" value="UniProtKB-KW"/>
</dbReference>
<feature type="domain" description="CARDB" evidence="9">
    <location>
        <begin position="87"/>
        <end position="193"/>
    </location>
</feature>
<dbReference type="Pfam" id="PF07705">
    <property type="entry name" value="CARDB"/>
    <property type="match status" value="11"/>
</dbReference>
<dbReference type="InterPro" id="IPR015500">
    <property type="entry name" value="Peptidase_S8_subtilisin-rel"/>
</dbReference>
<evidence type="ECO:0000256" key="4">
    <source>
        <dbReference type="ARBA" id="ARBA00022825"/>
    </source>
</evidence>
<dbReference type="GO" id="GO:0004252">
    <property type="term" value="F:serine-type endopeptidase activity"/>
    <property type="evidence" value="ECO:0007669"/>
    <property type="project" value="UniProtKB-UniRule"/>
</dbReference>
<dbReference type="InterPro" id="IPR011635">
    <property type="entry name" value="CARDB"/>
</dbReference>
<keyword evidence="4 6" id="KW-0720">Serine protease</keyword>
<protein>
    <recommendedName>
        <fullName evidence="12">Peptidase S8</fullName>
    </recommendedName>
</protein>
<dbReference type="PANTHER" id="PTHR43806">
    <property type="entry name" value="PEPTIDASE S8"/>
    <property type="match status" value="1"/>
</dbReference>
<reference evidence="10 11" key="2">
    <citation type="submission" date="2018-03" db="EMBL/GenBank/DDBJ databases">
        <authorList>
            <person name="Keele B.F."/>
        </authorList>
    </citation>
    <scope>NUCLEOTIDE SEQUENCE [LARGE SCALE GENOMIC DNA]</scope>
    <source>
        <strain evidence="10 11">CCALA 016</strain>
    </source>
</reference>
<evidence type="ECO:0000313" key="11">
    <source>
        <dbReference type="Proteomes" id="UP000239001"/>
    </source>
</evidence>
<dbReference type="EMBL" id="PXOH01000001">
    <property type="protein sequence ID" value="PSF39416.1"/>
    <property type="molecule type" value="Genomic_DNA"/>
</dbReference>
<dbReference type="Gene3D" id="2.60.40.10">
    <property type="entry name" value="Immunoglobulins"/>
    <property type="match status" value="11"/>
</dbReference>
<dbReference type="SUPFAM" id="SSF52743">
    <property type="entry name" value="Subtilisin-like"/>
    <property type="match status" value="1"/>
</dbReference>
<dbReference type="PROSITE" id="PS00136">
    <property type="entry name" value="SUBTILASE_ASP"/>
    <property type="match status" value="1"/>
</dbReference>
<feature type="domain" description="Peptidase S8/S53" evidence="8">
    <location>
        <begin position="1466"/>
        <end position="1724"/>
    </location>
</feature>
<dbReference type="Gene3D" id="3.40.50.200">
    <property type="entry name" value="Peptidase S8/S53 domain"/>
    <property type="match status" value="1"/>
</dbReference>
<organism evidence="10 11">
    <name type="scientific">Aphanothece hegewaldii CCALA 016</name>
    <dbReference type="NCBI Taxonomy" id="2107694"/>
    <lineage>
        <taxon>Bacteria</taxon>
        <taxon>Bacillati</taxon>
        <taxon>Cyanobacteriota</taxon>
        <taxon>Cyanophyceae</taxon>
        <taxon>Oscillatoriophycideae</taxon>
        <taxon>Chroococcales</taxon>
        <taxon>Aphanothecaceae</taxon>
        <taxon>Aphanothece</taxon>
    </lineage>
</organism>
<feature type="domain" description="CARDB" evidence="9">
    <location>
        <begin position="1287"/>
        <end position="1402"/>
    </location>
</feature>
<dbReference type="RefSeq" id="WP_106455038.1">
    <property type="nucleotide sequence ID" value="NZ_PXOH01000001.1"/>
</dbReference>
<keyword evidence="11" id="KW-1185">Reference proteome</keyword>
<feature type="active site" description="Charge relay system" evidence="5 6">
    <location>
        <position position="1475"/>
    </location>
</feature>
<dbReference type="PRINTS" id="PR00723">
    <property type="entry name" value="SUBTILISIN"/>
</dbReference>